<dbReference type="CDD" id="cd16929">
    <property type="entry name" value="HATPase_PDK-like"/>
    <property type="match status" value="1"/>
</dbReference>
<accession>A0ABY6JX80</accession>
<dbReference type="Pfam" id="PF10436">
    <property type="entry name" value="BCDHK_Adom3"/>
    <property type="match status" value="1"/>
</dbReference>
<comment type="subcellular location">
    <subcellularLocation>
        <location evidence="8">Mitochondrion matrix</location>
    </subcellularLocation>
</comment>
<keyword evidence="5 8" id="KW-0067">ATP-binding</keyword>
<keyword evidence="2 8" id="KW-0808">Transferase</keyword>
<proteinExistence type="inferred from homology"/>
<feature type="domain" description="Histidine kinase" evidence="10">
    <location>
        <begin position="245"/>
        <end position="370"/>
    </location>
</feature>
<protein>
    <recommendedName>
        <fullName evidence="8">Protein-serine/threonine kinase</fullName>
        <ecNumber evidence="8">2.7.11.-</ecNumber>
    </recommendedName>
</protein>
<evidence type="ECO:0000259" key="10">
    <source>
        <dbReference type="PROSITE" id="PS50109"/>
    </source>
</evidence>
<dbReference type="InterPro" id="IPR036890">
    <property type="entry name" value="HATPase_C_sf"/>
</dbReference>
<evidence type="ECO:0000256" key="7">
    <source>
        <dbReference type="ARBA" id="ARBA00048201"/>
    </source>
</evidence>
<feature type="region of interest" description="Disordered" evidence="9">
    <location>
        <begin position="391"/>
        <end position="421"/>
    </location>
</feature>
<evidence type="ECO:0000313" key="12">
    <source>
        <dbReference type="Proteomes" id="UP001235939"/>
    </source>
</evidence>
<evidence type="ECO:0000256" key="4">
    <source>
        <dbReference type="ARBA" id="ARBA00022777"/>
    </source>
</evidence>
<evidence type="ECO:0000256" key="1">
    <source>
        <dbReference type="ARBA" id="ARBA00006155"/>
    </source>
</evidence>
<dbReference type="InterPro" id="IPR003594">
    <property type="entry name" value="HATPase_dom"/>
</dbReference>
<dbReference type="Pfam" id="PF02518">
    <property type="entry name" value="HATPase_c"/>
    <property type="match status" value="1"/>
</dbReference>
<evidence type="ECO:0000256" key="6">
    <source>
        <dbReference type="ARBA" id="ARBA00023128"/>
    </source>
</evidence>
<comment type="catalytic activity">
    <reaction evidence="7">
        <text>L-seryl-[pyruvate dehydrogenase E1 alpha subunit] + ATP = O-phospho-L-seryl-[pyruvate dehydrogenase E1 alpha subunit] + ADP + H(+)</text>
        <dbReference type="Rhea" id="RHEA:23052"/>
        <dbReference type="Rhea" id="RHEA-COMP:13689"/>
        <dbReference type="Rhea" id="RHEA-COMP:13690"/>
        <dbReference type="ChEBI" id="CHEBI:15378"/>
        <dbReference type="ChEBI" id="CHEBI:29999"/>
        <dbReference type="ChEBI" id="CHEBI:30616"/>
        <dbReference type="ChEBI" id="CHEBI:83421"/>
        <dbReference type="ChEBI" id="CHEBI:456216"/>
        <dbReference type="EC" id="2.7.11.2"/>
    </reaction>
</comment>
<dbReference type="InterPro" id="IPR039028">
    <property type="entry name" value="BCKD/PDK"/>
</dbReference>
<comment type="similarity">
    <text evidence="1 8">Belongs to the PDK/BCKDK protein kinase family.</text>
</comment>
<name>A0ABY6JX80_9ARAC</name>
<evidence type="ECO:0000313" key="11">
    <source>
        <dbReference type="EMBL" id="UYV60835.1"/>
    </source>
</evidence>
<evidence type="ECO:0000256" key="3">
    <source>
        <dbReference type="ARBA" id="ARBA00022741"/>
    </source>
</evidence>
<dbReference type="EC" id="2.7.11.-" evidence="8"/>
<dbReference type="SUPFAM" id="SSF55874">
    <property type="entry name" value="ATPase domain of HSP90 chaperone/DNA topoisomerase II/histidine kinase"/>
    <property type="match status" value="1"/>
</dbReference>
<dbReference type="PANTHER" id="PTHR11947:SF3">
    <property type="entry name" value="[PYRUVATE DEHYDROGENASE (ACETYL-TRANSFERRING)] KINASE, MITOCHONDRIAL"/>
    <property type="match status" value="1"/>
</dbReference>
<evidence type="ECO:0000256" key="2">
    <source>
        <dbReference type="ARBA" id="ARBA00022679"/>
    </source>
</evidence>
<keyword evidence="12" id="KW-1185">Reference proteome</keyword>
<dbReference type="EMBL" id="CP092863">
    <property type="protein sequence ID" value="UYV60835.1"/>
    <property type="molecule type" value="Genomic_DNA"/>
</dbReference>
<gene>
    <name evidence="11" type="ORF">LAZ67_1002532</name>
</gene>
<dbReference type="SMART" id="SM00387">
    <property type="entry name" value="HATPase_c"/>
    <property type="match status" value="1"/>
</dbReference>
<dbReference type="SUPFAM" id="SSF69012">
    <property type="entry name" value="alpha-ketoacid dehydrogenase kinase, N-terminal domain"/>
    <property type="match status" value="1"/>
</dbReference>
<dbReference type="Gene3D" id="1.20.140.20">
    <property type="entry name" value="Alpha-ketoacid/pyruvate dehydrogenase kinase, N-terminal domain"/>
    <property type="match status" value="1"/>
</dbReference>
<reference evidence="11 12" key="1">
    <citation type="submission" date="2022-01" db="EMBL/GenBank/DDBJ databases">
        <title>A chromosomal length assembly of Cordylochernes scorpioides.</title>
        <authorList>
            <person name="Zeh D."/>
            <person name="Zeh J."/>
        </authorList>
    </citation>
    <scope>NUCLEOTIDE SEQUENCE [LARGE SCALE GENOMIC DNA]</scope>
    <source>
        <strain evidence="11">IN4F17</strain>
        <tissue evidence="11">Whole Body</tissue>
    </source>
</reference>
<evidence type="ECO:0000256" key="5">
    <source>
        <dbReference type="ARBA" id="ARBA00022840"/>
    </source>
</evidence>
<organism evidence="11 12">
    <name type="scientific">Cordylochernes scorpioides</name>
    <dbReference type="NCBI Taxonomy" id="51811"/>
    <lineage>
        <taxon>Eukaryota</taxon>
        <taxon>Metazoa</taxon>
        <taxon>Ecdysozoa</taxon>
        <taxon>Arthropoda</taxon>
        <taxon>Chelicerata</taxon>
        <taxon>Arachnida</taxon>
        <taxon>Pseudoscorpiones</taxon>
        <taxon>Cheliferoidea</taxon>
        <taxon>Chernetidae</taxon>
        <taxon>Cordylochernes</taxon>
    </lineage>
</organism>
<dbReference type="PANTHER" id="PTHR11947">
    <property type="entry name" value="PYRUVATE DEHYDROGENASE KINASE"/>
    <property type="match status" value="1"/>
</dbReference>
<sequence>MAKSRINQYFIQVELAQDIEDPVITWKRTLSRFEIPYADCAVCTGKQACEKTSFIFLRKELPVRLANIMKEIQLLPDNLLRMPSVSLVQSWYERSFAEILEYEQADPSNYKVLEKFTSDLVTIRNRHNNVVQTMAQGMLELRENHQPDLQAERNIQYFLDRFYISRISIRMLINQHTLLFEQDTQMPPSHIGCIDPHCVIHDVITDAYENAKFLCDQYYLTSPDLVIEEYNPDNPGVKNTVVYVPSHLYHMVFELFKNSMRAVVEHYGTAADVYPSIHALVVRGKEDITIKVHDKGGGIPRSMQELLFQYMFSTAPQPPMTAISDSAPLAGYGYGLPLSRLYARYFQGDLILNSYEGYGTDAIIYLKALSNEANEVLPVFNKTSSRHYRDPGYTHDWSHTSSHHSNGKSGSNNSVHKMSST</sequence>
<dbReference type="PROSITE" id="PS50109">
    <property type="entry name" value="HIS_KIN"/>
    <property type="match status" value="1"/>
</dbReference>
<keyword evidence="4 8" id="KW-0418">Kinase</keyword>
<evidence type="ECO:0000256" key="8">
    <source>
        <dbReference type="RuleBase" id="RU366032"/>
    </source>
</evidence>
<dbReference type="InterPro" id="IPR018955">
    <property type="entry name" value="BCDHK/PDK_N"/>
</dbReference>
<dbReference type="InterPro" id="IPR005467">
    <property type="entry name" value="His_kinase_dom"/>
</dbReference>
<dbReference type="Gene3D" id="3.30.565.10">
    <property type="entry name" value="Histidine kinase-like ATPase, C-terminal domain"/>
    <property type="match status" value="1"/>
</dbReference>
<dbReference type="InterPro" id="IPR036784">
    <property type="entry name" value="AK/P_DHK_N_sf"/>
</dbReference>
<evidence type="ECO:0000256" key="9">
    <source>
        <dbReference type="SAM" id="MobiDB-lite"/>
    </source>
</evidence>
<keyword evidence="6 8" id="KW-0496">Mitochondrion</keyword>
<keyword evidence="3 8" id="KW-0547">Nucleotide-binding</keyword>
<dbReference type="Proteomes" id="UP001235939">
    <property type="component" value="Chromosome 01"/>
</dbReference>